<keyword evidence="7 8" id="KW-0472">Membrane</keyword>
<evidence type="ECO:0000256" key="3">
    <source>
        <dbReference type="ARBA" id="ARBA00022475"/>
    </source>
</evidence>
<comment type="subcellular location">
    <subcellularLocation>
        <location evidence="1">Cell inner membrane</location>
        <topology evidence="1">Multi-pass membrane protein</topology>
    </subcellularLocation>
</comment>
<evidence type="ECO:0000259" key="9">
    <source>
        <dbReference type="Pfam" id="PF00482"/>
    </source>
</evidence>
<evidence type="ECO:0000256" key="1">
    <source>
        <dbReference type="ARBA" id="ARBA00004429"/>
    </source>
</evidence>
<keyword evidence="4" id="KW-0997">Cell inner membrane</keyword>
<dbReference type="PANTHER" id="PTHR30012:SF0">
    <property type="entry name" value="TYPE II SECRETION SYSTEM PROTEIN F-RELATED"/>
    <property type="match status" value="1"/>
</dbReference>
<name>A0A162ECZ6_9BACI</name>
<evidence type="ECO:0000256" key="7">
    <source>
        <dbReference type="ARBA" id="ARBA00023136"/>
    </source>
</evidence>
<feature type="transmembrane region" description="Helical" evidence="8">
    <location>
        <begin position="168"/>
        <end position="200"/>
    </location>
</feature>
<dbReference type="FunFam" id="1.20.81.30:FF:000001">
    <property type="entry name" value="Type II secretion system protein F"/>
    <property type="match status" value="2"/>
</dbReference>
<evidence type="ECO:0000256" key="2">
    <source>
        <dbReference type="ARBA" id="ARBA00005745"/>
    </source>
</evidence>
<dbReference type="Pfam" id="PF00482">
    <property type="entry name" value="T2SSF"/>
    <property type="match status" value="2"/>
</dbReference>
<keyword evidence="3" id="KW-1003">Cell membrane</keyword>
<dbReference type="Gene3D" id="1.20.81.30">
    <property type="entry name" value="Type II secretion system (T2SS), domain F"/>
    <property type="match status" value="2"/>
</dbReference>
<dbReference type="RefSeq" id="WP_061948581.1">
    <property type="nucleotide sequence ID" value="NZ_LTAO01000012.1"/>
</dbReference>
<evidence type="ECO:0000256" key="6">
    <source>
        <dbReference type="ARBA" id="ARBA00022989"/>
    </source>
</evidence>
<proteinExistence type="inferred from homology"/>
<keyword evidence="5 8" id="KW-0812">Transmembrane</keyword>
<feature type="domain" description="Type II secretion system protein GspF" evidence="9">
    <location>
        <begin position="272"/>
        <end position="393"/>
    </location>
</feature>
<feature type="domain" description="Type II secretion system protein GspF" evidence="9">
    <location>
        <begin position="68"/>
        <end position="191"/>
    </location>
</feature>
<dbReference type="InterPro" id="IPR003004">
    <property type="entry name" value="GspF/PilC"/>
</dbReference>
<comment type="caution">
    <text evidence="10">The sequence shown here is derived from an EMBL/GenBank/DDBJ whole genome shotgun (WGS) entry which is preliminary data.</text>
</comment>
<protein>
    <submittedName>
        <fullName evidence="10">Type II secretion system protein F</fullName>
    </submittedName>
</protein>
<accession>A0A162ECZ6</accession>
<dbReference type="OrthoDB" id="9805682at2"/>
<evidence type="ECO:0000313" key="11">
    <source>
        <dbReference type="Proteomes" id="UP000075806"/>
    </source>
</evidence>
<dbReference type="EMBL" id="LTAO01000012">
    <property type="protein sequence ID" value="KYG32303.1"/>
    <property type="molecule type" value="Genomic_DNA"/>
</dbReference>
<dbReference type="InterPro" id="IPR042094">
    <property type="entry name" value="T2SS_GspF_sf"/>
</dbReference>
<reference evidence="10" key="1">
    <citation type="submission" date="2016-02" db="EMBL/GenBank/DDBJ databases">
        <title>Genome sequence of Bacillus trypoxylicola KCTC 13244(T).</title>
        <authorList>
            <person name="Jeong H."/>
            <person name="Park S.-H."/>
            <person name="Choi S.-K."/>
        </authorList>
    </citation>
    <scope>NUCLEOTIDE SEQUENCE [LARGE SCALE GENOMIC DNA]</scope>
    <source>
        <strain evidence="10">KCTC 13244</strain>
    </source>
</reference>
<feature type="transmembrane region" description="Helical" evidence="8">
    <location>
        <begin position="220"/>
        <end position="239"/>
    </location>
</feature>
<evidence type="ECO:0000256" key="4">
    <source>
        <dbReference type="ARBA" id="ARBA00022519"/>
    </source>
</evidence>
<evidence type="ECO:0000256" key="5">
    <source>
        <dbReference type="ARBA" id="ARBA00022692"/>
    </source>
</evidence>
<dbReference type="InterPro" id="IPR018076">
    <property type="entry name" value="T2SS_GspF_dom"/>
</dbReference>
<evidence type="ECO:0000313" key="10">
    <source>
        <dbReference type="EMBL" id="KYG32303.1"/>
    </source>
</evidence>
<dbReference type="STRING" id="519424.AZF04_05930"/>
<evidence type="ECO:0000256" key="8">
    <source>
        <dbReference type="SAM" id="Phobius"/>
    </source>
</evidence>
<gene>
    <name evidence="10" type="ORF">AZF04_05930</name>
</gene>
<dbReference type="PRINTS" id="PR00812">
    <property type="entry name" value="BCTERIALGSPF"/>
</dbReference>
<sequence length="402" mass="45257">MALYSYEGKQVDGKKVLGKIQAASAFEARDSLQKRGIIVLQVYPLNEWLNKELNLGVRTVKNQEFVLFLRQFSTLLKAGIPIVSAIQVSAEQTVSKPLKGALHQVKEEVNSGISLSEAAKKHPTIFPELFVNMIFAGEVGGNLDEIVDRLATSYEKQHRTKQKVIATLTYPLVVGFFALLVVTFLLTFVVPMFVSMFANMDQELPFLTIWVMNVGEFMTSFWWILLVVVFLILLFILYVKEDQRLLYYTDYLLLKIPFVGKLLQKAVLARMTRMMSSLFASSVPILDAVTIVERIIKNQVVNSVLKDARSHLERGESMTTPMKEHWVFPPLVTQLISVGEATGTLDSMLEQVASYYEEEVDAGTEQLKAFIEPVMIVAIALLVGIIVLAIMMPMFSLFENIS</sequence>
<keyword evidence="11" id="KW-1185">Reference proteome</keyword>
<dbReference type="Proteomes" id="UP000075806">
    <property type="component" value="Unassembled WGS sequence"/>
</dbReference>
<comment type="similarity">
    <text evidence="2">Belongs to the GSP F family.</text>
</comment>
<organism evidence="10 11">
    <name type="scientific">Alkalihalobacillus trypoxylicola</name>
    <dbReference type="NCBI Taxonomy" id="519424"/>
    <lineage>
        <taxon>Bacteria</taxon>
        <taxon>Bacillati</taxon>
        <taxon>Bacillota</taxon>
        <taxon>Bacilli</taxon>
        <taxon>Bacillales</taxon>
        <taxon>Bacillaceae</taxon>
        <taxon>Alkalihalobacillus</taxon>
    </lineage>
</organism>
<dbReference type="AlphaFoldDB" id="A0A162ECZ6"/>
<keyword evidence="6 8" id="KW-1133">Transmembrane helix</keyword>
<feature type="transmembrane region" description="Helical" evidence="8">
    <location>
        <begin position="374"/>
        <end position="398"/>
    </location>
</feature>
<dbReference type="GO" id="GO:0005886">
    <property type="term" value="C:plasma membrane"/>
    <property type="evidence" value="ECO:0007669"/>
    <property type="project" value="UniProtKB-SubCell"/>
</dbReference>
<dbReference type="PANTHER" id="PTHR30012">
    <property type="entry name" value="GENERAL SECRETION PATHWAY PROTEIN"/>
    <property type="match status" value="1"/>
</dbReference>